<evidence type="ECO:0000256" key="3">
    <source>
        <dbReference type="SAM" id="MobiDB-lite"/>
    </source>
</evidence>
<dbReference type="Pfam" id="PF08373">
    <property type="entry name" value="RAP"/>
    <property type="match status" value="1"/>
</dbReference>
<evidence type="ECO:0000256" key="2">
    <source>
        <dbReference type="ARBA" id="ARBA00023128"/>
    </source>
</evidence>
<name>A0ABM0M589_SACKO</name>
<dbReference type="Proteomes" id="UP000694865">
    <property type="component" value="Unplaced"/>
</dbReference>
<evidence type="ECO:0000313" key="6">
    <source>
        <dbReference type="RefSeq" id="XP_006815180.1"/>
    </source>
</evidence>
<sequence length="812" mass="93183">MLAVRGLFQLGRTCYCFIARPKTTRLVTSTVSWKPSLWQPHIRGVSSVYIQKRFYQPDTMLRIILQCHDVPHIFRVISQNPTKAYPHHLAIGIRYAVEVCDENNEGYEFINTSEFQQISDKLALNCGTLSNVNLLRTVECLKSIGVANNMTLLVALVNECSRRIPAFAVHDVSKLLEYLIILKVDNTALIDSCVNRIESHLNQITNGRILVPLLGYYEKKFNELTEKSSDDHQTELKILSQRVTPILEVFLRYNKSPVIHDILKIGNLASFCLQWGIQSDDQVLLESLLHNRTFFQFPHEEFIHTLCCEMPQHFKTLDLSTISLINRYVSWHAVRDTMLLDAISEFITDNISRLKVADLQRLLLPLGKLNYLPKNCSQLFAKIDEMMQKHFWLSPMATVNVMLSLIQMGHFSALLSNLLSPNFLENLSNSGAYRFDDMKPKLCILDKAIELDYPAYNGARLPDDIKITAFYSQKDRFKPSQHLRDVTTCMDKITTGTQFYNYRPVLLPGYRADFEFFLDEDGNFLPVKDFVADPDIDAVQGKVISQQNDLKITSETLSNQRLVHGFTNQQQNNTMSLPDLSKQFAGNLFQQGSLNPYLVKEPEAIDKIEGSDNAGYCDESDDGNLTKNEGFYSKNAAYDSDDNCNVGSDAFYATYGKKPIMNPFGLIFQNSTSNNDNAEKSDSDDETTSAVYQKKDSSDYLLKEQQEFEFEQPDEIENQQSMEFVDKQNVLPWQLAAKSDYFRRVIVLVQDKLYYTHKSIMLLSRQDMQIRHLKAMGFDLIQLPYYEIDKLDDIEQLTEYVKAKIFTPKTAD</sequence>
<dbReference type="RefSeq" id="XP_006815180.1">
    <property type="nucleotide sequence ID" value="XM_006815117.1"/>
</dbReference>
<keyword evidence="2" id="KW-0496">Mitochondrion</keyword>
<feature type="domain" description="RAP" evidence="4">
    <location>
        <begin position="745"/>
        <end position="803"/>
    </location>
</feature>
<dbReference type="SMART" id="SM00952">
    <property type="entry name" value="RAP"/>
    <property type="match status" value="1"/>
</dbReference>
<reference evidence="6" key="1">
    <citation type="submission" date="2025-08" db="UniProtKB">
        <authorList>
            <consortium name="RefSeq"/>
        </authorList>
    </citation>
    <scope>IDENTIFICATION</scope>
    <source>
        <tissue evidence="6">Testes</tissue>
    </source>
</reference>
<dbReference type="PANTHER" id="PTHR21228">
    <property type="entry name" value="FAST LEU-RICH DOMAIN-CONTAINING"/>
    <property type="match status" value="1"/>
</dbReference>
<proteinExistence type="predicted"/>
<dbReference type="InterPro" id="IPR050870">
    <property type="entry name" value="FAST_kinase"/>
</dbReference>
<dbReference type="InterPro" id="IPR013584">
    <property type="entry name" value="RAP"/>
</dbReference>
<dbReference type="Pfam" id="PF08368">
    <property type="entry name" value="FAST_2"/>
    <property type="match status" value="1"/>
</dbReference>
<evidence type="ECO:0000313" key="5">
    <source>
        <dbReference type="Proteomes" id="UP000694865"/>
    </source>
</evidence>
<dbReference type="Pfam" id="PF06743">
    <property type="entry name" value="FAST_1"/>
    <property type="match status" value="1"/>
</dbReference>
<dbReference type="PANTHER" id="PTHR21228:SF40">
    <property type="entry name" value="LD45607P"/>
    <property type="match status" value="1"/>
</dbReference>
<gene>
    <name evidence="6" type="primary">LOC102804167</name>
</gene>
<dbReference type="PROSITE" id="PS51286">
    <property type="entry name" value="RAP"/>
    <property type="match status" value="1"/>
</dbReference>
<dbReference type="GeneID" id="102804167"/>
<comment type="subcellular location">
    <subcellularLocation>
        <location evidence="1">Mitochondrion</location>
    </subcellularLocation>
</comment>
<keyword evidence="5" id="KW-1185">Reference proteome</keyword>
<evidence type="ECO:0000259" key="4">
    <source>
        <dbReference type="PROSITE" id="PS51286"/>
    </source>
</evidence>
<feature type="region of interest" description="Disordered" evidence="3">
    <location>
        <begin position="672"/>
        <end position="692"/>
    </location>
</feature>
<organism evidence="5 6">
    <name type="scientific">Saccoglossus kowalevskii</name>
    <name type="common">Acorn worm</name>
    <dbReference type="NCBI Taxonomy" id="10224"/>
    <lineage>
        <taxon>Eukaryota</taxon>
        <taxon>Metazoa</taxon>
        <taxon>Hemichordata</taxon>
        <taxon>Enteropneusta</taxon>
        <taxon>Harrimaniidae</taxon>
        <taxon>Saccoglossus</taxon>
    </lineage>
</organism>
<accession>A0ABM0M589</accession>
<dbReference type="InterPro" id="IPR013579">
    <property type="entry name" value="FAST_2"/>
</dbReference>
<dbReference type="InterPro" id="IPR010622">
    <property type="entry name" value="FAST_Leu-rich"/>
</dbReference>
<evidence type="ECO:0000256" key="1">
    <source>
        <dbReference type="ARBA" id="ARBA00004173"/>
    </source>
</evidence>
<protein>
    <submittedName>
        <fullName evidence="6">FAST kinase domain-containing protein 3-like</fullName>
    </submittedName>
</protein>